<keyword evidence="3 6" id="KW-0378">Hydrolase</keyword>
<evidence type="ECO:0000256" key="2">
    <source>
        <dbReference type="ARBA" id="ARBA00012652"/>
    </source>
</evidence>
<dbReference type="GO" id="GO:0030596">
    <property type="term" value="F:alpha-L-rhamnosidase activity"/>
    <property type="evidence" value="ECO:0007669"/>
    <property type="project" value="UniProtKB-EC"/>
</dbReference>
<accession>A0A090QRF0</accession>
<evidence type="ECO:0000256" key="3">
    <source>
        <dbReference type="ARBA" id="ARBA00022801"/>
    </source>
</evidence>
<dbReference type="Pfam" id="PF17390">
    <property type="entry name" value="Bac_rhamnosid_C"/>
    <property type="match status" value="1"/>
</dbReference>
<dbReference type="SUPFAM" id="SSF48208">
    <property type="entry name" value="Six-hairpin glycosidases"/>
    <property type="match status" value="1"/>
</dbReference>
<organism evidence="6 7">
    <name type="scientific">Nonlabens tegetincola</name>
    <dbReference type="NCBI Taxonomy" id="323273"/>
    <lineage>
        <taxon>Bacteria</taxon>
        <taxon>Pseudomonadati</taxon>
        <taxon>Bacteroidota</taxon>
        <taxon>Flavobacteriia</taxon>
        <taxon>Flavobacteriales</taxon>
        <taxon>Flavobacteriaceae</taxon>
        <taxon>Nonlabens</taxon>
    </lineage>
</organism>
<protein>
    <recommendedName>
        <fullName evidence="2">alpha-L-rhamnosidase</fullName>
        <ecNumber evidence="2">3.2.1.40</ecNumber>
    </recommendedName>
</protein>
<sequence>METFAQMNNDDDYETKMKFEKEALKTAFNNEFLVEISNTKHKWYQSQTATVQALQFGMVPENDIENVVNGLAHDIVEVKDGHHSTGIHGNRYIYTVLSKYGKADLAYQILTTPEFPSQTYVMNSGFTTWPERQFEWEKMEGPTNSLNHPMHSGFAAYFYESLGGVKSSGFSPGYKIFVVNPEFPSAISTTEVDVPTPYGAIRNEWNYNNGKLSMNLKVPFNTEAKVIVTQSELESFKINGKSLEEFKEQHSFKITEDAVIVGSGDYQITYLKN</sequence>
<evidence type="ECO:0000259" key="4">
    <source>
        <dbReference type="Pfam" id="PF17389"/>
    </source>
</evidence>
<evidence type="ECO:0000256" key="1">
    <source>
        <dbReference type="ARBA" id="ARBA00001445"/>
    </source>
</evidence>
<evidence type="ECO:0000313" key="7">
    <source>
        <dbReference type="Proteomes" id="UP000029221"/>
    </source>
</evidence>
<dbReference type="AlphaFoldDB" id="A0A090QRF0"/>
<dbReference type="InterPro" id="IPR008928">
    <property type="entry name" value="6-hairpin_glycosidase_sf"/>
</dbReference>
<dbReference type="InterPro" id="IPR012341">
    <property type="entry name" value="6hp_glycosidase-like_sf"/>
</dbReference>
<dbReference type="InterPro" id="IPR035396">
    <property type="entry name" value="Bac_rhamnosid6H"/>
</dbReference>
<feature type="domain" description="Alpha-L-rhamnosidase C-terminal" evidence="5">
    <location>
        <begin position="169"/>
        <end position="235"/>
    </location>
</feature>
<dbReference type="Gene3D" id="2.60.420.10">
    <property type="entry name" value="Maltose phosphorylase, domain 3"/>
    <property type="match status" value="1"/>
</dbReference>
<dbReference type="InterPro" id="IPR016007">
    <property type="entry name" value="Alpha_rhamnosid"/>
</dbReference>
<dbReference type="EMBL" id="BBML01000008">
    <property type="protein sequence ID" value="GAK98036.1"/>
    <property type="molecule type" value="Genomic_DNA"/>
</dbReference>
<dbReference type="Proteomes" id="UP000029221">
    <property type="component" value="Unassembled WGS sequence"/>
</dbReference>
<dbReference type="PANTHER" id="PTHR33307">
    <property type="entry name" value="ALPHA-RHAMNOSIDASE (EUROFUNG)"/>
    <property type="match status" value="1"/>
</dbReference>
<comment type="catalytic activity">
    <reaction evidence="1">
        <text>Hydrolysis of terminal non-reducing alpha-L-rhamnose residues in alpha-L-rhamnosides.</text>
        <dbReference type="EC" id="3.2.1.40"/>
    </reaction>
</comment>
<dbReference type="EC" id="3.2.1.40" evidence="2"/>
<proteinExistence type="predicted"/>
<dbReference type="InterPro" id="IPR035398">
    <property type="entry name" value="Bac_rhamnosid_C"/>
</dbReference>
<comment type="caution">
    <text evidence="6">The sequence shown here is derived from an EMBL/GenBank/DDBJ whole genome shotgun (WGS) entry which is preliminary data.</text>
</comment>
<keyword evidence="6" id="KW-0326">Glycosidase</keyword>
<reference evidence="6" key="1">
    <citation type="journal article" date="2014" name="Genome Announc.">
        <title>Draft Genome Sequences of Marine Flavobacterium Nonlabens Strains NR17, NR24, NR27, NR32, NR33, and Ara13.</title>
        <authorList>
            <person name="Nakanishi M."/>
            <person name="Meirelles P."/>
            <person name="Suzuki R."/>
            <person name="Takatani N."/>
            <person name="Mino S."/>
            <person name="Suda W."/>
            <person name="Oshima K."/>
            <person name="Hattori M."/>
            <person name="Ohkuma M."/>
            <person name="Hosokawa M."/>
            <person name="Miyashita K."/>
            <person name="Thompson F.L."/>
            <person name="Niwa A."/>
            <person name="Sawabe T."/>
            <person name="Sawabe T."/>
        </authorList>
    </citation>
    <scope>NUCLEOTIDE SEQUENCE [LARGE SCALE GENOMIC DNA]</scope>
    <source>
        <strain evidence="6">JCM 19294</strain>
    </source>
</reference>
<dbReference type="Pfam" id="PF17389">
    <property type="entry name" value="Bac_rhamnosid6H"/>
    <property type="match status" value="1"/>
</dbReference>
<dbReference type="GO" id="GO:0005975">
    <property type="term" value="P:carbohydrate metabolic process"/>
    <property type="evidence" value="ECO:0007669"/>
    <property type="project" value="InterPro"/>
</dbReference>
<gene>
    <name evidence="6" type="ORF">JCM19294_1658</name>
</gene>
<name>A0A090QRF0_9FLAO</name>
<evidence type="ECO:0000313" key="6">
    <source>
        <dbReference type="EMBL" id="GAK98036.1"/>
    </source>
</evidence>
<dbReference type="Gene3D" id="1.50.10.10">
    <property type="match status" value="1"/>
</dbReference>
<evidence type="ECO:0000259" key="5">
    <source>
        <dbReference type="Pfam" id="PF17390"/>
    </source>
</evidence>
<dbReference type="PANTHER" id="PTHR33307:SF6">
    <property type="entry name" value="ALPHA-RHAMNOSIDASE (EUROFUNG)-RELATED"/>
    <property type="match status" value="1"/>
</dbReference>
<dbReference type="eggNOG" id="COG3408">
    <property type="taxonomic scope" value="Bacteria"/>
</dbReference>
<feature type="domain" description="Alpha-L-rhamnosidase six-hairpin glycosidase" evidence="4">
    <location>
        <begin position="1"/>
        <end position="161"/>
    </location>
</feature>
<keyword evidence="7" id="KW-1185">Reference proteome</keyword>